<reference evidence="1" key="1">
    <citation type="submission" date="2023-05" db="EMBL/GenBank/DDBJ databases">
        <authorList>
            <consortium name="ELIXIR-Norway"/>
        </authorList>
    </citation>
    <scope>NUCLEOTIDE SEQUENCE</scope>
</reference>
<name>A0AC59ZBW6_RANTA</name>
<sequence length="136" mass="15107">MELLFTGPEGPPGRRTVCQTSFILTVHMPVRVLELDWAPPMSEDTGDVQRWHGRGLGGGLRVFSCEGKRQGFALFSLEETGRGKERLLIIITDFRALCVTFCFLSLREEEVLALESLGTGEQKNVPAVDETLAQEI</sequence>
<dbReference type="EMBL" id="OX596111">
    <property type="protein sequence ID" value="CAN0364706.1"/>
    <property type="molecule type" value="Genomic_DNA"/>
</dbReference>
<accession>A0AC59ZBW6</accession>
<proteinExistence type="predicted"/>
<dbReference type="Proteomes" id="UP001162501">
    <property type="component" value="Chromosome 27"/>
</dbReference>
<reference evidence="1" key="2">
    <citation type="submission" date="2025-03" db="EMBL/GenBank/DDBJ databases">
        <authorList>
            <consortium name="ELIXIR-Norway"/>
            <consortium name="Elixir Norway"/>
        </authorList>
    </citation>
    <scope>NUCLEOTIDE SEQUENCE</scope>
</reference>
<evidence type="ECO:0000313" key="2">
    <source>
        <dbReference type="Proteomes" id="UP001162501"/>
    </source>
</evidence>
<protein>
    <submittedName>
        <fullName evidence="1">Uncharacterized protein</fullName>
    </submittedName>
</protein>
<organism evidence="1 2">
    <name type="scientific">Rangifer tarandus platyrhynchus</name>
    <name type="common">Svalbard reindeer</name>
    <dbReference type="NCBI Taxonomy" id="3082113"/>
    <lineage>
        <taxon>Eukaryota</taxon>
        <taxon>Metazoa</taxon>
        <taxon>Chordata</taxon>
        <taxon>Craniata</taxon>
        <taxon>Vertebrata</taxon>
        <taxon>Euteleostomi</taxon>
        <taxon>Mammalia</taxon>
        <taxon>Eutheria</taxon>
        <taxon>Laurasiatheria</taxon>
        <taxon>Artiodactyla</taxon>
        <taxon>Ruminantia</taxon>
        <taxon>Pecora</taxon>
        <taxon>Cervidae</taxon>
        <taxon>Odocoileinae</taxon>
        <taxon>Rangifer</taxon>
    </lineage>
</organism>
<evidence type="ECO:0000313" key="1">
    <source>
        <dbReference type="EMBL" id="CAN0364706.1"/>
    </source>
</evidence>
<gene>
    <name evidence="1" type="ORF">MRATA1EN22A_LOCUS16602</name>
</gene>